<reference evidence="1 2" key="1">
    <citation type="submission" date="2020-01" db="EMBL/GenBank/DDBJ databases">
        <authorList>
            <person name="Kim M.K."/>
        </authorList>
    </citation>
    <scope>NUCLEOTIDE SEQUENCE [LARGE SCALE GENOMIC DNA]</scope>
    <source>
        <strain evidence="1 2">172606-1</strain>
    </source>
</reference>
<dbReference type="KEGG" id="rhoz:GXP67_10470"/>
<evidence type="ECO:0000313" key="2">
    <source>
        <dbReference type="Proteomes" id="UP000480178"/>
    </source>
</evidence>
<keyword evidence="2" id="KW-1185">Reference proteome</keyword>
<proteinExistence type="predicted"/>
<dbReference type="RefSeq" id="WP_162443084.1">
    <property type="nucleotide sequence ID" value="NZ_CP048222.1"/>
</dbReference>
<sequence length="127" mass="13779">MRTLLFSCLLLLGIAAGCSEKQIYESQTMAATVAPAVSGISSGAYEKYTGTFQMQQASFNEVAITTENGKLFAQATGERVVEIFPEKEHTFSIPAFNAKITFIPTADSTFTEITILLEGNELKGVRK</sequence>
<evidence type="ECO:0000313" key="1">
    <source>
        <dbReference type="EMBL" id="QHT67040.1"/>
    </source>
</evidence>
<name>A0A6C0GH68_9BACT</name>
<organism evidence="1 2">
    <name type="scientific">Rhodocytophaga rosea</name>
    <dbReference type="NCBI Taxonomy" id="2704465"/>
    <lineage>
        <taxon>Bacteria</taxon>
        <taxon>Pseudomonadati</taxon>
        <taxon>Bacteroidota</taxon>
        <taxon>Cytophagia</taxon>
        <taxon>Cytophagales</taxon>
        <taxon>Rhodocytophagaceae</taxon>
        <taxon>Rhodocytophaga</taxon>
    </lineage>
</organism>
<dbReference type="Proteomes" id="UP000480178">
    <property type="component" value="Chromosome"/>
</dbReference>
<accession>A0A6C0GH68</accession>
<evidence type="ECO:0008006" key="3">
    <source>
        <dbReference type="Google" id="ProtNLM"/>
    </source>
</evidence>
<gene>
    <name evidence="1" type="ORF">GXP67_10470</name>
</gene>
<dbReference type="PROSITE" id="PS51257">
    <property type="entry name" value="PROKAR_LIPOPROTEIN"/>
    <property type="match status" value="1"/>
</dbReference>
<protein>
    <recommendedName>
        <fullName evidence="3">DUF3471 domain-containing protein</fullName>
    </recommendedName>
</protein>
<dbReference type="EMBL" id="CP048222">
    <property type="protein sequence ID" value="QHT67040.1"/>
    <property type="molecule type" value="Genomic_DNA"/>
</dbReference>
<dbReference type="AlphaFoldDB" id="A0A6C0GH68"/>